<proteinExistence type="predicted"/>
<evidence type="ECO:0000313" key="1">
    <source>
        <dbReference type="EMBL" id="GAG53357.1"/>
    </source>
</evidence>
<name>X0Z4K9_9ZZZZ</name>
<gene>
    <name evidence="1" type="ORF">S01H1_76229</name>
</gene>
<comment type="caution">
    <text evidence="1">The sequence shown here is derived from an EMBL/GenBank/DDBJ whole genome shotgun (WGS) entry which is preliminary data.</text>
</comment>
<sequence length="197" mass="21888">MAKLERVGEVIDTSTTNFVAQCYELYQSPPLGSLVKTGDSGMELYGIVYHATTTSFEPGRRPIARGKDEASEEAIYKSSPQLLKLLKSEFGAVVVGHREGDSWHHYLPPKPARIHSFVYLCPTPEMKEFSQSLQFLNILLNTHLPGSPEELIAACLRQMSQAHEDPHAFLVRAGKELAVSLGSNLNQLKAILERIKI</sequence>
<organism evidence="1">
    <name type="scientific">marine sediment metagenome</name>
    <dbReference type="NCBI Taxonomy" id="412755"/>
    <lineage>
        <taxon>unclassified sequences</taxon>
        <taxon>metagenomes</taxon>
        <taxon>ecological metagenomes</taxon>
    </lineage>
</organism>
<dbReference type="AlphaFoldDB" id="X0Z4K9"/>
<reference evidence="1" key="1">
    <citation type="journal article" date="2014" name="Front. Microbiol.">
        <title>High frequency of phylogenetically diverse reductive dehalogenase-homologous genes in deep subseafloor sedimentary metagenomes.</title>
        <authorList>
            <person name="Kawai M."/>
            <person name="Futagami T."/>
            <person name="Toyoda A."/>
            <person name="Takaki Y."/>
            <person name="Nishi S."/>
            <person name="Hori S."/>
            <person name="Arai W."/>
            <person name="Tsubouchi T."/>
            <person name="Morono Y."/>
            <person name="Uchiyama I."/>
            <person name="Ito T."/>
            <person name="Fujiyama A."/>
            <person name="Inagaki F."/>
            <person name="Takami H."/>
        </authorList>
    </citation>
    <scope>NUCLEOTIDE SEQUENCE</scope>
    <source>
        <strain evidence="1">Expedition CK06-06</strain>
    </source>
</reference>
<evidence type="ECO:0008006" key="2">
    <source>
        <dbReference type="Google" id="ProtNLM"/>
    </source>
</evidence>
<protein>
    <recommendedName>
        <fullName evidence="2">Helicase HerA barrel domain-containing protein</fullName>
    </recommendedName>
</protein>
<dbReference type="EMBL" id="BARS01051142">
    <property type="protein sequence ID" value="GAG53357.1"/>
    <property type="molecule type" value="Genomic_DNA"/>
</dbReference>
<accession>X0Z4K9</accession>